<dbReference type="Proteomes" id="UP001207252">
    <property type="component" value="Unassembled WGS sequence"/>
</dbReference>
<dbReference type="Pfam" id="PF01555">
    <property type="entry name" value="N6_N4_Mtase"/>
    <property type="match status" value="1"/>
</dbReference>
<organism evidence="4 5">
    <name type="scientific">Ureaplasma zalophigenitalium</name>
    <dbReference type="NCBI Taxonomy" id="907723"/>
    <lineage>
        <taxon>Bacteria</taxon>
        <taxon>Bacillati</taxon>
        <taxon>Mycoplasmatota</taxon>
        <taxon>Mycoplasmoidales</taxon>
        <taxon>Mycoplasmoidaceae</taxon>
        <taxon>Ureaplasma</taxon>
    </lineage>
</organism>
<feature type="domain" description="DNA methylase N-4/N-6" evidence="3">
    <location>
        <begin position="16"/>
        <end position="112"/>
    </location>
</feature>
<gene>
    <name evidence="4" type="ORF">OF365_03245</name>
</gene>
<keyword evidence="2" id="KW-0808">Transferase</keyword>
<dbReference type="RefSeq" id="WP_263818174.1">
    <property type="nucleotide sequence ID" value="NZ_JAOXHJ010000036.1"/>
</dbReference>
<name>A0ABT3BQ68_9BACT</name>
<evidence type="ECO:0000256" key="1">
    <source>
        <dbReference type="ARBA" id="ARBA00022603"/>
    </source>
</evidence>
<dbReference type="InterPro" id="IPR002941">
    <property type="entry name" value="DNA_methylase_N4/N6"/>
</dbReference>
<proteinExistence type="predicted"/>
<evidence type="ECO:0000256" key="2">
    <source>
        <dbReference type="ARBA" id="ARBA00022679"/>
    </source>
</evidence>
<dbReference type="EMBL" id="JAOXHJ010000036">
    <property type="protein sequence ID" value="MCV3754379.1"/>
    <property type="molecule type" value="Genomic_DNA"/>
</dbReference>
<evidence type="ECO:0000259" key="3">
    <source>
        <dbReference type="Pfam" id="PF01555"/>
    </source>
</evidence>
<reference evidence="4 5" key="1">
    <citation type="journal article" date="2020" name="Int. J. Syst. Evol. Microbiol.">
        <title>Ureaplasma miroungigenitalium sp. nov. isolated from northern elephant seals (Mirounga angustirostris) and Ureaplasma zalophigenitalium sp. nov. isolated from California sea lions (Zalophus californianus).</title>
        <authorList>
            <person name="Volokhov D.V."/>
            <person name="Gulland F.M."/>
            <person name="Gao Y."/>
            <person name="Chizhikov V.E."/>
        </authorList>
    </citation>
    <scope>NUCLEOTIDE SEQUENCE [LARGE SCALE GENOMIC DNA]</scope>
    <source>
        <strain evidence="4 5">CSL7644-GEN</strain>
    </source>
</reference>
<evidence type="ECO:0000313" key="4">
    <source>
        <dbReference type="EMBL" id="MCV3754379.1"/>
    </source>
</evidence>
<protein>
    <submittedName>
        <fullName evidence="4">Site-specific DNA-methyltransferase</fullName>
    </submittedName>
</protein>
<evidence type="ECO:0000313" key="5">
    <source>
        <dbReference type="Proteomes" id="UP001207252"/>
    </source>
</evidence>
<feature type="non-terminal residue" evidence="4">
    <location>
        <position position="114"/>
    </location>
</feature>
<accession>A0ABT3BQ68</accession>
<dbReference type="InterPro" id="IPR029063">
    <property type="entry name" value="SAM-dependent_MTases_sf"/>
</dbReference>
<sequence>NSDGNSVANDALKINNNKFIYRDKFSRNGWLNMMNERLILAKELLKDDGVIFVSIDDSEQAYLKVLMDDIFGEENFVANIVWEKKNSGSASDSKLLKILTEYVLVYAKNINKIF</sequence>
<dbReference type="SUPFAM" id="SSF53335">
    <property type="entry name" value="S-adenosyl-L-methionine-dependent methyltransferases"/>
    <property type="match status" value="1"/>
</dbReference>
<feature type="non-terminal residue" evidence="4">
    <location>
        <position position="1"/>
    </location>
</feature>
<comment type="caution">
    <text evidence="4">The sequence shown here is derived from an EMBL/GenBank/DDBJ whole genome shotgun (WGS) entry which is preliminary data.</text>
</comment>
<dbReference type="Gene3D" id="3.40.50.150">
    <property type="entry name" value="Vaccinia Virus protein VP39"/>
    <property type="match status" value="1"/>
</dbReference>
<keyword evidence="1" id="KW-0489">Methyltransferase</keyword>
<keyword evidence="5" id="KW-1185">Reference proteome</keyword>